<feature type="compositionally biased region" description="Acidic residues" evidence="1">
    <location>
        <begin position="64"/>
        <end position="88"/>
    </location>
</feature>
<evidence type="ECO:0008006" key="4">
    <source>
        <dbReference type="Google" id="ProtNLM"/>
    </source>
</evidence>
<sequence>MKHLVALLFFSLLLMVIAKPAAQSDTSPGGKKNARGVGSWAPPENSENRQLTSNEADFEHQREEDEEEEDDEEEEEEEEEKESSEEENGALKIIGGNGVHAVQLKGDCVEGNDRIPNGKSKTLRVDMPPPFGPCVQAICLNGQLSKQMCPSPPEGGSGCTTVTYNDTEFPACCPGTQCEQGYAAVAT</sequence>
<evidence type="ECO:0000313" key="3">
    <source>
        <dbReference type="EMBL" id="JAP77727.1"/>
    </source>
</evidence>
<reference evidence="3" key="1">
    <citation type="journal article" date="2016" name="Ticks Tick Borne Dis.">
        <title>De novo assembly and annotation of the salivary gland transcriptome of Rhipicephalus appendiculatus male and female ticks during blood feeding.</title>
        <authorList>
            <person name="de Castro M.H."/>
            <person name="de Klerk D."/>
            <person name="Pienaar R."/>
            <person name="Latif A.A."/>
            <person name="Rees D.J."/>
            <person name="Mans B.J."/>
        </authorList>
    </citation>
    <scope>NUCLEOTIDE SEQUENCE</scope>
    <source>
        <tissue evidence="3">Salivary glands</tissue>
    </source>
</reference>
<name>A0A131YFM2_RHIAP</name>
<feature type="signal peptide" evidence="2">
    <location>
        <begin position="1"/>
        <end position="18"/>
    </location>
</feature>
<evidence type="ECO:0000256" key="2">
    <source>
        <dbReference type="SAM" id="SignalP"/>
    </source>
</evidence>
<keyword evidence="2" id="KW-0732">Signal</keyword>
<proteinExistence type="predicted"/>
<dbReference type="EMBL" id="GEDV01010830">
    <property type="protein sequence ID" value="JAP77727.1"/>
    <property type="molecule type" value="Transcribed_RNA"/>
</dbReference>
<dbReference type="AlphaFoldDB" id="A0A131YFM2"/>
<organism evidence="3">
    <name type="scientific">Rhipicephalus appendiculatus</name>
    <name type="common">Brown ear tick</name>
    <dbReference type="NCBI Taxonomy" id="34631"/>
    <lineage>
        <taxon>Eukaryota</taxon>
        <taxon>Metazoa</taxon>
        <taxon>Ecdysozoa</taxon>
        <taxon>Arthropoda</taxon>
        <taxon>Chelicerata</taxon>
        <taxon>Arachnida</taxon>
        <taxon>Acari</taxon>
        <taxon>Parasitiformes</taxon>
        <taxon>Ixodida</taxon>
        <taxon>Ixodoidea</taxon>
        <taxon>Ixodidae</taxon>
        <taxon>Rhipicephalinae</taxon>
        <taxon>Rhipicephalus</taxon>
        <taxon>Rhipicephalus</taxon>
    </lineage>
</organism>
<evidence type="ECO:0000256" key="1">
    <source>
        <dbReference type="SAM" id="MobiDB-lite"/>
    </source>
</evidence>
<feature type="chain" id="PRO_5007285066" description="8.9 kDa family member" evidence="2">
    <location>
        <begin position="19"/>
        <end position="187"/>
    </location>
</feature>
<protein>
    <recommendedName>
        <fullName evidence="4">8.9 kDa family member</fullName>
    </recommendedName>
</protein>
<feature type="region of interest" description="Disordered" evidence="1">
    <location>
        <begin position="22"/>
        <end position="96"/>
    </location>
</feature>
<accession>A0A131YFM2</accession>